<dbReference type="RefSeq" id="WP_015447569.1">
    <property type="nucleotide sequence ID" value="NC_020541.1"/>
</dbReference>
<dbReference type="HOGENOM" id="CLU_173315_0_0_6"/>
<name>M4NM60_9GAMM</name>
<feature type="region of interest" description="Disordered" evidence="1">
    <location>
        <begin position="70"/>
        <end position="89"/>
    </location>
</feature>
<dbReference type="KEGG" id="rhd:R2APBS1_1686"/>
<protein>
    <submittedName>
        <fullName evidence="2">Uncharacterized protein</fullName>
    </submittedName>
</protein>
<dbReference type="EMBL" id="CP003470">
    <property type="protein sequence ID" value="AGG88816.1"/>
    <property type="molecule type" value="Genomic_DNA"/>
</dbReference>
<dbReference type="Proteomes" id="UP000011859">
    <property type="component" value="Chromosome"/>
</dbReference>
<dbReference type="NCBIfam" id="NF041728">
    <property type="entry name" value="BPSL0761_fam"/>
    <property type="match status" value="1"/>
</dbReference>
<sequence length="89" mass="10202" precursor="true">MTLPYERTWAVVETRRFLTEVLANRRVPAAVREQARTLLRHYPGPSDVFNAAWQALADPRLVLEPVFDMSTDGSPSPNWPKPRVLRTSK</sequence>
<evidence type="ECO:0000256" key="1">
    <source>
        <dbReference type="SAM" id="MobiDB-lite"/>
    </source>
</evidence>
<dbReference type="AlphaFoldDB" id="M4NM60"/>
<reference evidence="2 3" key="1">
    <citation type="submission" date="2012-04" db="EMBL/GenBank/DDBJ databases">
        <title>Complete genome of Rhodanobacter sp. 2APBS1.</title>
        <authorList>
            <consortium name="US DOE Joint Genome Institute"/>
            <person name="Huntemann M."/>
            <person name="Wei C.-L."/>
            <person name="Han J."/>
            <person name="Detter J.C."/>
            <person name="Han C."/>
            <person name="Tapia R."/>
            <person name="Munk A.C.C."/>
            <person name="Chen A."/>
            <person name="Krypides N."/>
            <person name="Mavromatis K."/>
            <person name="Markowitz V."/>
            <person name="Szeto E."/>
            <person name="Ivanova N."/>
            <person name="Mikhailova N."/>
            <person name="Ovchinnikova G."/>
            <person name="Pagani I."/>
            <person name="Pati A."/>
            <person name="Goodwin L."/>
            <person name="Peters L."/>
            <person name="Pitluck S."/>
            <person name="Woyke T."/>
            <person name="Prakash O."/>
            <person name="Elkins J."/>
            <person name="Brown S."/>
            <person name="Palumbo A."/>
            <person name="Hemme C."/>
            <person name="Zhou J."/>
            <person name="Watson D."/>
            <person name="Jardine P."/>
            <person name="Kostka J."/>
            <person name="Green S."/>
        </authorList>
    </citation>
    <scope>NUCLEOTIDE SEQUENCE [LARGE SCALE GENOMIC DNA]</scope>
    <source>
        <strain evidence="2 3">2APBS1</strain>
    </source>
</reference>
<dbReference type="InterPro" id="IPR049723">
    <property type="entry name" value="BPSL0761-like"/>
</dbReference>
<dbReference type="STRING" id="666685.R2APBS1_1686"/>
<proteinExistence type="predicted"/>
<evidence type="ECO:0000313" key="2">
    <source>
        <dbReference type="EMBL" id="AGG88816.1"/>
    </source>
</evidence>
<gene>
    <name evidence="2" type="ORF">R2APBS1_1686</name>
</gene>
<accession>M4NM60</accession>
<keyword evidence="3" id="KW-1185">Reference proteome</keyword>
<evidence type="ECO:0000313" key="3">
    <source>
        <dbReference type="Proteomes" id="UP000011859"/>
    </source>
</evidence>
<organism evidence="2 3">
    <name type="scientific">Rhodanobacter denitrificans</name>
    <dbReference type="NCBI Taxonomy" id="666685"/>
    <lineage>
        <taxon>Bacteria</taxon>
        <taxon>Pseudomonadati</taxon>
        <taxon>Pseudomonadota</taxon>
        <taxon>Gammaproteobacteria</taxon>
        <taxon>Lysobacterales</taxon>
        <taxon>Rhodanobacteraceae</taxon>
        <taxon>Rhodanobacter</taxon>
    </lineage>
</organism>